<evidence type="ECO:0000313" key="7">
    <source>
        <dbReference type="Proteomes" id="UP000289792"/>
    </source>
</evidence>
<keyword evidence="3 5" id="KW-1133">Transmembrane helix</keyword>
<sequence>MNITNLNKTVSTLTVRLILGLIFLMQGFGKIFTWGMDNVINADFFHGTFKDILPEFIIYATAYYTSYFELIGGFLLVLGLRTNYALYALASVLVIVTFGHGLAEPIWDLSHVMYRTVLLVTLLLLPRDWDTFSVDHLVKKYSAAKKS</sequence>
<dbReference type="AlphaFoldDB" id="A0A4Q0XD81"/>
<dbReference type="Proteomes" id="UP000289792">
    <property type="component" value="Unassembled WGS sequence"/>
</dbReference>
<reference evidence="6 7" key="1">
    <citation type="submission" date="2019-01" db="EMBL/GenBank/DDBJ databases">
        <title>Genome sequence of the Antarctic species Gelidibacter gilvus ACAM 158(T).</title>
        <authorList>
            <person name="Bowman J.P."/>
        </authorList>
    </citation>
    <scope>NUCLEOTIDE SEQUENCE [LARGE SCALE GENOMIC DNA]</scope>
    <source>
        <strain evidence="6 7">IC158</strain>
    </source>
</reference>
<evidence type="ECO:0000256" key="3">
    <source>
        <dbReference type="ARBA" id="ARBA00022989"/>
    </source>
</evidence>
<evidence type="ECO:0000256" key="5">
    <source>
        <dbReference type="SAM" id="Phobius"/>
    </source>
</evidence>
<dbReference type="EMBL" id="SDDZ01000020">
    <property type="protein sequence ID" value="RXJ44280.1"/>
    <property type="molecule type" value="Genomic_DNA"/>
</dbReference>
<feature type="transmembrane region" description="Helical" evidence="5">
    <location>
        <begin position="12"/>
        <end position="36"/>
    </location>
</feature>
<evidence type="ECO:0000256" key="4">
    <source>
        <dbReference type="ARBA" id="ARBA00023136"/>
    </source>
</evidence>
<evidence type="ECO:0000256" key="2">
    <source>
        <dbReference type="ARBA" id="ARBA00022692"/>
    </source>
</evidence>
<comment type="caution">
    <text evidence="6">The sequence shown here is derived from an EMBL/GenBank/DDBJ whole genome shotgun (WGS) entry which is preliminary data.</text>
</comment>
<proteinExistence type="predicted"/>
<comment type="subcellular location">
    <subcellularLocation>
        <location evidence="1">Membrane</location>
        <topology evidence="1">Multi-pass membrane protein</topology>
    </subcellularLocation>
</comment>
<keyword evidence="2 5" id="KW-0812">Transmembrane</keyword>
<dbReference type="OrthoDB" id="796738at2"/>
<dbReference type="GO" id="GO:0016020">
    <property type="term" value="C:membrane"/>
    <property type="evidence" value="ECO:0007669"/>
    <property type="project" value="UniProtKB-SubCell"/>
</dbReference>
<gene>
    <name evidence="6" type="ORF">ESZ48_18530</name>
</gene>
<keyword evidence="4 5" id="KW-0472">Membrane</keyword>
<feature type="transmembrane region" description="Helical" evidence="5">
    <location>
        <begin position="84"/>
        <end position="103"/>
    </location>
</feature>
<name>A0A4Q0XD81_9FLAO</name>
<protein>
    <submittedName>
        <fullName evidence="6">DoxX family protein</fullName>
    </submittedName>
</protein>
<organism evidence="6 7">
    <name type="scientific">Gelidibacter gilvus</name>
    <dbReference type="NCBI Taxonomy" id="59602"/>
    <lineage>
        <taxon>Bacteria</taxon>
        <taxon>Pseudomonadati</taxon>
        <taxon>Bacteroidota</taxon>
        <taxon>Flavobacteriia</taxon>
        <taxon>Flavobacteriales</taxon>
        <taxon>Flavobacteriaceae</taxon>
        <taxon>Gelidibacter</taxon>
    </lineage>
</organism>
<dbReference type="Pfam" id="PF07681">
    <property type="entry name" value="DoxX"/>
    <property type="match status" value="1"/>
</dbReference>
<dbReference type="InterPro" id="IPR032808">
    <property type="entry name" value="DoxX"/>
</dbReference>
<dbReference type="RefSeq" id="WP_129018996.1">
    <property type="nucleotide sequence ID" value="NZ_SDDZ01000020.1"/>
</dbReference>
<evidence type="ECO:0000313" key="6">
    <source>
        <dbReference type="EMBL" id="RXJ44280.1"/>
    </source>
</evidence>
<keyword evidence="7" id="KW-1185">Reference proteome</keyword>
<evidence type="ECO:0000256" key="1">
    <source>
        <dbReference type="ARBA" id="ARBA00004141"/>
    </source>
</evidence>
<accession>A0A4Q0XD81</accession>
<feature type="transmembrane region" description="Helical" evidence="5">
    <location>
        <begin position="56"/>
        <end position="77"/>
    </location>
</feature>